<evidence type="ECO:0000313" key="3">
    <source>
        <dbReference type="Proteomes" id="UP000326979"/>
    </source>
</evidence>
<keyword evidence="3" id="KW-1185">Reference proteome</keyword>
<dbReference type="Pfam" id="PF06527">
    <property type="entry name" value="TniQ"/>
    <property type="match status" value="1"/>
</dbReference>
<feature type="domain" description="TniQ" evidence="1">
    <location>
        <begin position="15"/>
        <end position="140"/>
    </location>
</feature>
<dbReference type="InterPro" id="IPR009492">
    <property type="entry name" value="TniQ"/>
</dbReference>
<sequence>MEPWEAPVRLLPLPLPPIHGEVFGWYLHRLAAANNVTAGQLAKTLTPFKNAQVGKRTDTLWRWTPTVLPRLAILTGLTPETLRMLLPAIARVEARTTGEVVRYRRHLYIACSHCMHRRGITGPVLAHRPADFQLCRRHGIWVDGNRHYRVGHLPELVTAEHRHRRIARRFPDTMEAATKEAQHLVRSWLLNKKQPHLLSRWNDRLAQLPPKEAIYGNIIRRRVDEREYIATYPEFVTLLGILADPAWRALREPGRRTNLSQHRRTIDAVYTEAEHRLNVPTLREKLRSHAFSNDPLFRWTDSLGRSLMLVTTPDDHDALRDESHQN</sequence>
<reference evidence="2 3" key="1">
    <citation type="submission" date="2019-07" db="EMBL/GenBank/DDBJ databases">
        <title>New species of Amycolatopsis and Streptomyces.</title>
        <authorList>
            <person name="Duangmal K."/>
            <person name="Teo W.F.A."/>
            <person name="Lipun K."/>
        </authorList>
    </citation>
    <scope>NUCLEOTIDE SEQUENCE [LARGE SCALE GENOMIC DNA]</scope>
    <source>
        <strain evidence="2 3">TISTR 2346</strain>
    </source>
</reference>
<name>A0A5N8VYV2_9ACTN</name>
<evidence type="ECO:0000259" key="1">
    <source>
        <dbReference type="Pfam" id="PF06527"/>
    </source>
</evidence>
<dbReference type="AlphaFoldDB" id="A0A5N8VYV2"/>
<dbReference type="EMBL" id="VJZE01000054">
    <property type="protein sequence ID" value="MPY40451.1"/>
    <property type="molecule type" value="Genomic_DNA"/>
</dbReference>
<proteinExistence type="predicted"/>
<dbReference type="Proteomes" id="UP000326979">
    <property type="component" value="Unassembled WGS sequence"/>
</dbReference>
<organism evidence="2 3">
    <name type="scientific">Streptomyces phyllanthi</name>
    <dbReference type="NCBI Taxonomy" id="1803180"/>
    <lineage>
        <taxon>Bacteria</taxon>
        <taxon>Bacillati</taxon>
        <taxon>Actinomycetota</taxon>
        <taxon>Actinomycetes</taxon>
        <taxon>Kitasatosporales</taxon>
        <taxon>Streptomycetaceae</taxon>
        <taxon>Streptomyces</taxon>
    </lineage>
</organism>
<dbReference type="OrthoDB" id="4966783at2"/>
<protein>
    <recommendedName>
        <fullName evidence="1">TniQ domain-containing protein</fullName>
    </recommendedName>
</protein>
<accession>A0A5N8VYV2</accession>
<comment type="caution">
    <text evidence="2">The sequence shown here is derived from an EMBL/GenBank/DDBJ whole genome shotgun (WGS) entry which is preliminary data.</text>
</comment>
<evidence type="ECO:0000313" key="2">
    <source>
        <dbReference type="EMBL" id="MPY40451.1"/>
    </source>
</evidence>
<gene>
    <name evidence="2" type="ORF">FNH04_11190</name>
</gene>